<sequence>MTTGTAGGGAPPTEIERELGAAAGGSGYPAAGGRRLPVLRALSRVRLYLLTARVHADSPGLAAPLPTRRDSATGQLSVPVLTAGMLPPWHPEWVFRETGLAELARIWPDGARLLAVNPGTPYAATLAARPSDRREWPRIAASIGGPPRNRLLTHADGPLYGPLAHGLALGGQLAVRNGIVWNQLGAAYVEYGTDRAWLRDPWGVGNRAGYERVVESLIATRLVGRTHESVLRTRRALADRLGRTPAEDEWSAEVVETLSRRGAPGADFSAAAESMRRVTEYEGRLRADGLLTPGGRVDTLASFDHGRAVNVVRLALGARYCDPAGAERAVLRIGEAARRAYDSWTAFSLGYTLTRLIHFDGDPDGGAYHDLTAPHRILAQDPMSPYRNIPWS</sequence>
<feature type="domain" description="DUF1266" evidence="1">
    <location>
        <begin position="198"/>
        <end position="391"/>
    </location>
</feature>
<keyword evidence="3" id="KW-1185">Reference proteome</keyword>
<name>A0A918Q4U8_9ACTN</name>
<dbReference type="EMBL" id="BMWG01000006">
    <property type="protein sequence ID" value="GGZ30872.1"/>
    <property type="molecule type" value="Genomic_DNA"/>
</dbReference>
<reference evidence="2" key="1">
    <citation type="journal article" date="2014" name="Int. J. Syst. Evol. Microbiol.">
        <title>Complete genome sequence of Corynebacterium casei LMG S-19264T (=DSM 44701T), isolated from a smear-ripened cheese.</title>
        <authorList>
            <consortium name="US DOE Joint Genome Institute (JGI-PGF)"/>
            <person name="Walter F."/>
            <person name="Albersmeier A."/>
            <person name="Kalinowski J."/>
            <person name="Ruckert C."/>
        </authorList>
    </citation>
    <scope>NUCLEOTIDE SEQUENCE</scope>
    <source>
        <strain evidence="2">JCM 4988</strain>
    </source>
</reference>
<comment type="caution">
    <text evidence="2">The sequence shown here is derived from an EMBL/GenBank/DDBJ whole genome shotgun (WGS) entry which is preliminary data.</text>
</comment>
<dbReference type="Pfam" id="PF06889">
    <property type="entry name" value="DUF1266"/>
    <property type="match status" value="1"/>
</dbReference>
<dbReference type="Proteomes" id="UP000630936">
    <property type="component" value="Unassembled WGS sequence"/>
</dbReference>
<evidence type="ECO:0000259" key="1">
    <source>
        <dbReference type="Pfam" id="PF06889"/>
    </source>
</evidence>
<dbReference type="RefSeq" id="WP_190123159.1">
    <property type="nucleotide sequence ID" value="NZ_BMWG01000006.1"/>
</dbReference>
<dbReference type="InterPro" id="IPR009677">
    <property type="entry name" value="DUF1266"/>
</dbReference>
<protein>
    <recommendedName>
        <fullName evidence="1">DUF1266 domain-containing protein</fullName>
    </recommendedName>
</protein>
<organism evidence="2 3">
    <name type="scientific">Streptomyces inusitatus</name>
    <dbReference type="NCBI Taxonomy" id="68221"/>
    <lineage>
        <taxon>Bacteria</taxon>
        <taxon>Bacillati</taxon>
        <taxon>Actinomycetota</taxon>
        <taxon>Actinomycetes</taxon>
        <taxon>Kitasatosporales</taxon>
        <taxon>Streptomycetaceae</taxon>
        <taxon>Streptomyces</taxon>
    </lineage>
</organism>
<gene>
    <name evidence="2" type="ORF">GCM10010387_25730</name>
</gene>
<accession>A0A918Q4U8</accession>
<reference evidence="2" key="2">
    <citation type="submission" date="2020-09" db="EMBL/GenBank/DDBJ databases">
        <authorList>
            <person name="Sun Q."/>
            <person name="Ohkuma M."/>
        </authorList>
    </citation>
    <scope>NUCLEOTIDE SEQUENCE</scope>
    <source>
        <strain evidence="2">JCM 4988</strain>
    </source>
</reference>
<evidence type="ECO:0000313" key="3">
    <source>
        <dbReference type="Proteomes" id="UP000630936"/>
    </source>
</evidence>
<dbReference type="AlphaFoldDB" id="A0A918Q4U8"/>
<proteinExistence type="predicted"/>
<evidence type="ECO:0000313" key="2">
    <source>
        <dbReference type="EMBL" id="GGZ30872.1"/>
    </source>
</evidence>